<dbReference type="PROSITE" id="PS50102">
    <property type="entry name" value="RRM"/>
    <property type="match status" value="2"/>
</dbReference>
<dbReference type="InterPro" id="IPR000504">
    <property type="entry name" value="RRM_dom"/>
</dbReference>
<dbReference type="GO" id="GO:0003729">
    <property type="term" value="F:mRNA binding"/>
    <property type="evidence" value="ECO:0007669"/>
    <property type="project" value="TreeGrafter"/>
</dbReference>
<evidence type="ECO:0000259" key="4">
    <source>
        <dbReference type="PROSITE" id="PS50102"/>
    </source>
</evidence>
<feature type="domain" description="RRM" evidence="4">
    <location>
        <begin position="6"/>
        <end position="82"/>
    </location>
</feature>
<feature type="domain" description="RRM" evidence="4">
    <location>
        <begin position="106"/>
        <end position="183"/>
    </location>
</feature>
<dbReference type="CDD" id="cd12330">
    <property type="entry name" value="RRM2_Hrp1p"/>
    <property type="match status" value="1"/>
</dbReference>
<evidence type="ECO:0000256" key="2">
    <source>
        <dbReference type="ARBA" id="ARBA00022884"/>
    </source>
</evidence>
<evidence type="ECO:0000256" key="3">
    <source>
        <dbReference type="PROSITE-ProRule" id="PRU00176"/>
    </source>
</evidence>
<dbReference type="AlphaFoldDB" id="A0AAN7MCN2"/>
<keyword evidence="1" id="KW-0677">Repeat</keyword>
<reference evidence="5 6" key="1">
    <citation type="journal article" date="2023" name="Hortic Res">
        <title>Pangenome of water caltrop reveals structural variations and asymmetric subgenome divergence after allopolyploidization.</title>
        <authorList>
            <person name="Zhang X."/>
            <person name="Chen Y."/>
            <person name="Wang L."/>
            <person name="Yuan Y."/>
            <person name="Fang M."/>
            <person name="Shi L."/>
            <person name="Lu R."/>
            <person name="Comes H.P."/>
            <person name="Ma Y."/>
            <person name="Chen Y."/>
            <person name="Huang G."/>
            <person name="Zhou Y."/>
            <person name="Zheng Z."/>
            <person name="Qiu Y."/>
        </authorList>
    </citation>
    <scope>NUCLEOTIDE SEQUENCE [LARGE SCALE GENOMIC DNA]</scope>
    <source>
        <strain evidence="5">F231</strain>
    </source>
</reference>
<organism evidence="5 6">
    <name type="scientific">Trapa natans</name>
    <name type="common">Water chestnut</name>
    <dbReference type="NCBI Taxonomy" id="22666"/>
    <lineage>
        <taxon>Eukaryota</taxon>
        <taxon>Viridiplantae</taxon>
        <taxon>Streptophyta</taxon>
        <taxon>Embryophyta</taxon>
        <taxon>Tracheophyta</taxon>
        <taxon>Spermatophyta</taxon>
        <taxon>Magnoliopsida</taxon>
        <taxon>eudicotyledons</taxon>
        <taxon>Gunneridae</taxon>
        <taxon>Pentapetalae</taxon>
        <taxon>rosids</taxon>
        <taxon>malvids</taxon>
        <taxon>Myrtales</taxon>
        <taxon>Lythraceae</taxon>
        <taxon>Trapa</taxon>
    </lineage>
</organism>
<dbReference type="Proteomes" id="UP001346149">
    <property type="component" value="Unassembled WGS sequence"/>
</dbReference>
<comment type="caution">
    <text evidence="5">The sequence shown here is derived from an EMBL/GenBank/DDBJ whole genome shotgun (WGS) entry which is preliminary data.</text>
</comment>
<name>A0AAN7MCN2_TRANT</name>
<dbReference type="PANTHER" id="PTHR48032:SF6">
    <property type="entry name" value="RNA-BINDING (RRM_RBD_RNP MOTIFS) FAMILY PROTEIN"/>
    <property type="match status" value="1"/>
</dbReference>
<accession>A0AAN7MCN2</accession>
<dbReference type="Gene3D" id="3.30.70.330">
    <property type="match status" value="2"/>
</dbReference>
<dbReference type="GO" id="GO:0006417">
    <property type="term" value="P:regulation of translation"/>
    <property type="evidence" value="ECO:0007669"/>
    <property type="project" value="TreeGrafter"/>
</dbReference>
<dbReference type="SMART" id="SM00360">
    <property type="entry name" value="RRM"/>
    <property type="match status" value="2"/>
</dbReference>
<keyword evidence="2 3" id="KW-0694">RNA-binding</keyword>
<dbReference type="InterPro" id="IPR035979">
    <property type="entry name" value="RBD_domain_sf"/>
</dbReference>
<dbReference type="EMBL" id="JAXQNO010000007">
    <property type="protein sequence ID" value="KAK4794215.1"/>
    <property type="molecule type" value="Genomic_DNA"/>
</dbReference>
<proteinExistence type="predicted"/>
<dbReference type="FunFam" id="3.30.70.330:FF:000102">
    <property type="entry name" value="Heterogeneous nuclear ribonucleoprotein 1"/>
    <property type="match status" value="1"/>
</dbReference>
<dbReference type="SUPFAM" id="SSF54928">
    <property type="entry name" value="RNA-binding domain, RBD"/>
    <property type="match status" value="2"/>
</dbReference>
<protein>
    <recommendedName>
        <fullName evidence="4">RRM domain-containing protein</fullName>
    </recommendedName>
</protein>
<dbReference type="InterPro" id="IPR012677">
    <property type="entry name" value="Nucleotide-bd_a/b_plait_sf"/>
</dbReference>
<dbReference type="Pfam" id="PF00076">
    <property type="entry name" value="RRM_1"/>
    <property type="match status" value="2"/>
</dbReference>
<evidence type="ECO:0000256" key="1">
    <source>
        <dbReference type="ARBA" id="ARBA00022737"/>
    </source>
</evidence>
<dbReference type="FunFam" id="3.30.70.330:FF:000051">
    <property type="entry name" value="Heterogeneous nuclear ribonucleoprotein 1"/>
    <property type="match status" value="1"/>
</dbReference>
<evidence type="ECO:0000313" key="6">
    <source>
        <dbReference type="Proteomes" id="UP001346149"/>
    </source>
</evidence>
<sequence>MESDLGKLFIGGISWDTDEERLKEYFGNYGEVVEALIMRDRATGRARGFGFIVFADPVIAEQVTQDKHVIDGRSVEAKKAVPREDQLLLNRSPTTIPGSPGPSRTRKIFVGGLASNITENDFRKYFDQFGTITDIVIMYDHNTRRPRGFGFITYDAEDAVDRVLFRTFHDVNGKLVEVKRAVPKELSPCTSRSPLSYSVGNSRVNNLLSSYASGYNMASIGGYRVCTAGGLSSIPVARGSVSLFNGSDPRLGMNLDQRLGSSFTSSVNLVNALGYGRATSSFFNSNLGGFNSPIGYHGDNRSNAGLNTNFQNLWGMGRLANNTGLQNLDAYLGTGNDSFATSFGNTGSNWSPPIQSPQGDMMASKYSNWNAGFGGGEGNNTFGLGGKGNRGKISGSLLGPNSSFSGSSGSFEESYSELFRDCSGYGGSNWLSSAPEGITSGSCIYRLGSIGSDVGNRNSESFIGNYSTTASGIAA</sequence>
<keyword evidence="6" id="KW-1185">Reference proteome</keyword>
<evidence type="ECO:0000313" key="5">
    <source>
        <dbReference type="EMBL" id="KAK4794215.1"/>
    </source>
</evidence>
<dbReference type="PANTHER" id="PTHR48032">
    <property type="entry name" value="RNA-BINDING PROTEIN MUSASHI HOMOLOG RBP6"/>
    <property type="match status" value="1"/>
</dbReference>
<dbReference type="CDD" id="cd12325">
    <property type="entry name" value="RRM1_hnRNPA_hnRNPD_like"/>
    <property type="match status" value="1"/>
</dbReference>
<gene>
    <name evidence="5" type="ORF">SAY86_012209</name>
</gene>